<comment type="caution">
    <text evidence="1">The sequence shown here is derived from an EMBL/GenBank/DDBJ whole genome shotgun (WGS) entry which is preliminary data.</text>
</comment>
<dbReference type="AlphaFoldDB" id="A0A0W4ZQP6"/>
<keyword evidence="2" id="KW-1185">Reference proteome</keyword>
<organism evidence="1 2">
    <name type="scientific">Pneumocystis carinii (strain B80)</name>
    <name type="common">Rat pneumocystis pneumonia agent</name>
    <name type="synonym">Pneumocystis carinii f. sp. carinii</name>
    <dbReference type="NCBI Taxonomy" id="1408658"/>
    <lineage>
        <taxon>Eukaryota</taxon>
        <taxon>Fungi</taxon>
        <taxon>Dikarya</taxon>
        <taxon>Ascomycota</taxon>
        <taxon>Taphrinomycotina</taxon>
        <taxon>Pneumocystomycetes</taxon>
        <taxon>Pneumocystaceae</taxon>
        <taxon>Pneumocystis</taxon>
    </lineage>
</organism>
<sequence length="86" mass="10370">MSYLLKTIKNEYFEKCKINEKKKDKKEEESVRFDQKDVLDELMLILSEYFLNNCIDCVIEDDFNCVINEILKIIYLKDKPLVRNNV</sequence>
<dbReference type="VEuPathDB" id="FungiDB:T552_04068"/>
<dbReference type="Proteomes" id="UP000054454">
    <property type="component" value="Unassembled WGS sequence"/>
</dbReference>
<reference evidence="2" key="1">
    <citation type="journal article" date="2016" name="Nat. Commun.">
        <title>Genome analysis of three Pneumocystis species reveals adaptation mechanisms to life exclusively in mammalian hosts.</title>
        <authorList>
            <person name="Ma L."/>
            <person name="Chen Z."/>
            <person name="Huang D.W."/>
            <person name="Kutty G."/>
            <person name="Ishihara M."/>
            <person name="Wang H."/>
            <person name="Abouelleil A."/>
            <person name="Bishop L."/>
            <person name="Davey E."/>
            <person name="Deng R."/>
            <person name="Deng X."/>
            <person name="Fan L."/>
            <person name="Fantoni G."/>
            <person name="Fitzgerald M."/>
            <person name="Gogineni E."/>
            <person name="Goldberg J.M."/>
            <person name="Handley G."/>
            <person name="Hu X."/>
            <person name="Huber C."/>
            <person name="Jiao X."/>
            <person name="Jones K."/>
            <person name="Levin J.Z."/>
            <person name="Liu Y."/>
            <person name="Macdonald P."/>
            <person name="Melnikov A."/>
            <person name="Raley C."/>
            <person name="Sassi M."/>
            <person name="Sherman B.T."/>
            <person name="Song X."/>
            <person name="Sykes S."/>
            <person name="Tran B."/>
            <person name="Walsh L."/>
            <person name="Xia Y."/>
            <person name="Yang J."/>
            <person name="Young S."/>
            <person name="Zeng Q."/>
            <person name="Zheng X."/>
            <person name="Stephens R."/>
            <person name="Nusbaum C."/>
            <person name="Birren B.W."/>
            <person name="Azadi P."/>
            <person name="Lempicki R.A."/>
            <person name="Cuomo C.A."/>
            <person name="Kovacs J.A."/>
        </authorList>
    </citation>
    <scope>NUCLEOTIDE SEQUENCE [LARGE SCALE GENOMIC DNA]</scope>
    <source>
        <strain evidence="2">B80</strain>
    </source>
</reference>
<evidence type="ECO:0000313" key="1">
    <source>
        <dbReference type="EMBL" id="KTW30695.1"/>
    </source>
</evidence>
<dbReference type="EMBL" id="LFVZ01000002">
    <property type="protein sequence ID" value="KTW30695.1"/>
    <property type="molecule type" value="Genomic_DNA"/>
</dbReference>
<name>A0A0W4ZQP6_PNEC8</name>
<dbReference type="RefSeq" id="XP_018227291.1">
    <property type="nucleotide sequence ID" value="XM_018372119.1"/>
</dbReference>
<protein>
    <submittedName>
        <fullName evidence="1">Uncharacterized protein</fullName>
    </submittedName>
</protein>
<accession>A0A0W4ZQP6</accession>
<proteinExistence type="predicted"/>
<dbReference type="GeneID" id="28938322"/>
<gene>
    <name evidence="1" type="ORF">T552_04068</name>
</gene>
<evidence type="ECO:0000313" key="2">
    <source>
        <dbReference type="Proteomes" id="UP000054454"/>
    </source>
</evidence>